<proteinExistence type="predicted"/>
<dbReference type="AlphaFoldDB" id="A0A0G4G1S1"/>
<evidence type="ECO:0000313" key="3">
    <source>
        <dbReference type="Proteomes" id="UP000041254"/>
    </source>
</evidence>
<dbReference type="VEuPathDB" id="CryptoDB:Vbra_4504"/>
<dbReference type="Proteomes" id="UP000041254">
    <property type="component" value="Unassembled WGS sequence"/>
</dbReference>
<gene>
    <name evidence="2" type="ORF">Vbra_4504</name>
</gene>
<accession>A0A0G4G1S1</accession>
<name>A0A0G4G1S1_VITBC</name>
<dbReference type="InParanoid" id="A0A0G4G1S1"/>
<evidence type="ECO:0000313" key="2">
    <source>
        <dbReference type="EMBL" id="CEM22002.1"/>
    </source>
</evidence>
<feature type="region of interest" description="Disordered" evidence="1">
    <location>
        <begin position="31"/>
        <end position="102"/>
    </location>
</feature>
<organism evidence="2 3">
    <name type="scientific">Vitrella brassicaformis (strain CCMP3155)</name>
    <dbReference type="NCBI Taxonomy" id="1169540"/>
    <lineage>
        <taxon>Eukaryota</taxon>
        <taxon>Sar</taxon>
        <taxon>Alveolata</taxon>
        <taxon>Colpodellida</taxon>
        <taxon>Vitrellaceae</taxon>
        <taxon>Vitrella</taxon>
    </lineage>
</organism>
<dbReference type="EMBL" id="CDMY01000548">
    <property type="protein sequence ID" value="CEM22002.1"/>
    <property type="molecule type" value="Genomic_DNA"/>
</dbReference>
<sequence>MDVVGEANNGGHPLVVRRMVQRDLGDLLAAIPDVSPPSRTSSSSNCQATPPLSPPSCMMPAHLRPVLQDDSGSTDPMAALPPPRRPPPLAAPSKAPMSATWPDKHRGERYAMRLNFVGTLLQGEYCFIRRANSLEEDKSGDIYETFTCEPPYPFVMTLDSEVALQVASVDNRYRKTVMGECRLPLRSAMVSSPRRGGCMADHTGEVGHAHTCPVLI</sequence>
<keyword evidence="3" id="KW-1185">Reference proteome</keyword>
<reference evidence="2 3" key="1">
    <citation type="submission" date="2014-11" db="EMBL/GenBank/DDBJ databases">
        <authorList>
            <person name="Zhu J."/>
            <person name="Qi W."/>
            <person name="Song R."/>
        </authorList>
    </citation>
    <scope>NUCLEOTIDE SEQUENCE [LARGE SCALE GENOMIC DNA]</scope>
</reference>
<protein>
    <submittedName>
        <fullName evidence="2">Uncharacterized protein</fullName>
    </submittedName>
</protein>
<feature type="compositionally biased region" description="Pro residues" evidence="1">
    <location>
        <begin position="79"/>
        <end position="90"/>
    </location>
</feature>
<evidence type="ECO:0000256" key="1">
    <source>
        <dbReference type="SAM" id="MobiDB-lite"/>
    </source>
</evidence>